<dbReference type="AlphaFoldDB" id="A0AAW0S0R4"/>
<evidence type="ECO:0000313" key="2">
    <source>
        <dbReference type="EMBL" id="KAK8148208.1"/>
    </source>
</evidence>
<dbReference type="EMBL" id="JAAHCF010000102">
    <property type="protein sequence ID" value="KAK8148208.1"/>
    <property type="molecule type" value="Genomic_DNA"/>
</dbReference>
<protein>
    <submittedName>
        <fullName evidence="2">Uncharacterized protein</fullName>
    </submittedName>
</protein>
<feature type="region of interest" description="Disordered" evidence="1">
    <location>
        <begin position="98"/>
        <end position="141"/>
    </location>
</feature>
<comment type="caution">
    <text evidence="2">The sequence shown here is derived from an EMBL/GenBank/DDBJ whole genome shotgun (WGS) entry which is preliminary data.</text>
</comment>
<evidence type="ECO:0000256" key="1">
    <source>
        <dbReference type="SAM" id="MobiDB-lite"/>
    </source>
</evidence>
<keyword evidence="3" id="KW-1185">Reference proteome</keyword>
<organism evidence="2 3">
    <name type="scientific">Beauveria asiatica</name>
    <dbReference type="NCBI Taxonomy" id="1069075"/>
    <lineage>
        <taxon>Eukaryota</taxon>
        <taxon>Fungi</taxon>
        <taxon>Dikarya</taxon>
        <taxon>Ascomycota</taxon>
        <taxon>Pezizomycotina</taxon>
        <taxon>Sordariomycetes</taxon>
        <taxon>Hypocreomycetidae</taxon>
        <taxon>Hypocreales</taxon>
        <taxon>Cordycipitaceae</taxon>
        <taxon>Beauveria</taxon>
    </lineage>
</organism>
<sequence length="156" mass="17782">MDGMRLLDQHIDRSLWPIDPAEAATYYFIWDLSPRGAEMNQATEGRASERWLREDDECTIISVSLSQKKLEKEGGDGAGGGSGGGGLLGMVRRVCRRGGGKRMQKGLMSNDLMAKEMREKHQHQHQQKEQNEGRRWSEATLVERRRSLEERKLVKD</sequence>
<gene>
    <name evidence="2" type="ORF">G3M48_000203</name>
</gene>
<feature type="compositionally biased region" description="Basic and acidic residues" evidence="1">
    <location>
        <begin position="126"/>
        <end position="141"/>
    </location>
</feature>
<reference evidence="2 3" key="1">
    <citation type="submission" date="2020-02" db="EMBL/GenBank/DDBJ databases">
        <title>Comparative genomics of the hypocrealean fungal genus Beauvera.</title>
        <authorList>
            <person name="Showalter D.N."/>
            <person name="Bushley K.E."/>
            <person name="Rehner S.A."/>
        </authorList>
    </citation>
    <scope>NUCLEOTIDE SEQUENCE [LARGE SCALE GENOMIC DNA]</scope>
    <source>
        <strain evidence="2 3">ARSEF4384</strain>
    </source>
</reference>
<dbReference type="Proteomes" id="UP001397290">
    <property type="component" value="Unassembled WGS sequence"/>
</dbReference>
<proteinExistence type="predicted"/>
<name>A0AAW0S0R4_9HYPO</name>
<evidence type="ECO:0000313" key="3">
    <source>
        <dbReference type="Proteomes" id="UP001397290"/>
    </source>
</evidence>
<accession>A0AAW0S0R4</accession>